<dbReference type="EMBL" id="CP030850">
    <property type="protein sequence ID" value="AXE19290.1"/>
    <property type="molecule type" value="Genomic_DNA"/>
</dbReference>
<reference evidence="1 2" key="1">
    <citation type="submission" date="2018-07" db="EMBL/GenBank/DDBJ databases">
        <title>Genome sequencing of Runella.</title>
        <authorList>
            <person name="Baek M.-G."/>
            <person name="Yi H."/>
        </authorList>
    </citation>
    <scope>NUCLEOTIDE SEQUENCE [LARGE SCALE GENOMIC DNA]</scope>
    <source>
        <strain evidence="1 2">HYN0085</strain>
    </source>
</reference>
<protein>
    <recommendedName>
        <fullName evidence="3">Type 1 periplasmic binding fold superfamily protein</fullName>
    </recommendedName>
</protein>
<proteinExistence type="predicted"/>
<keyword evidence="2" id="KW-1185">Reference proteome</keyword>
<evidence type="ECO:0000313" key="1">
    <source>
        <dbReference type="EMBL" id="AXE19290.1"/>
    </source>
</evidence>
<sequence length="189" mass="20416">MKPAHSLLTITLAFTLTAVIWSCGTKEAPAPEDENELITTVRLTFTEDGTTTPQKFEWKDLDGDGGNAPTTSRITLKASRSYKVDVEFLDESKTPTDNITDEVREEGDEHLVVLTPTPSSLFTYTASDKDSRNFPIGLSGNVATGSINQGSLRLQLRHQPPVNGQPVKNGTVAPGSDDVNITFDVVVAP</sequence>
<evidence type="ECO:0008006" key="3">
    <source>
        <dbReference type="Google" id="ProtNLM"/>
    </source>
</evidence>
<name>A0A344TKW9_9BACT</name>
<dbReference type="AlphaFoldDB" id="A0A344TKW9"/>
<gene>
    <name evidence="1" type="ORF">DR864_16810</name>
</gene>
<dbReference type="KEGG" id="run:DR864_16810"/>
<dbReference type="RefSeq" id="WP_114068073.1">
    <property type="nucleotide sequence ID" value="NZ_CP030850.1"/>
</dbReference>
<evidence type="ECO:0000313" key="2">
    <source>
        <dbReference type="Proteomes" id="UP000251993"/>
    </source>
</evidence>
<organism evidence="1 2">
    <name type="scientific">Runella rosea</name>
    <dbReference type="NCBI Taxonomy" id="2259595"/>
    <lineage>
        <taxon>Bacteria</taxon>
        <taxon>Pseudomonadati</taxon>
        <taxon>Bacteroidota</taxon>
        <taxon>Cytophagia</taxon>
        <taxon>Cytophagales</taxon>
        <taxon>Spirosomataceae</taxon>
        <taxon>Runella</taxon>
    </lineage>
</organism>
<dbReference type="OrthoDB" id="713689at2"/>
<accession>A0A344TKW9</accession>
<dbReference type="Proteomes" id="UP000251993">
    <property type="component" value="Chromosome"/>
</dbReference>